<feature type="domain" description="FAD dependent oxidoreductase" evidence="1">
    <location>
        <begin position="4"/>
        <end position="326"/>
    </location>
</feature>
<evidence type="ECO:0000313" key="2">
    <source>
        <dbReference type="EMBL" id="SFW38138.1"/>
    </source>
</evidence>
<organism evidence="2 3">
    <name type="scientific">Sinomicrobium oceani</name>
    <dbReference type="NCBI Taxonomy" id="1150368"/>
    <lineage>
        <taxon>Bacteria</taxon>
        <taxon>Pseudomonadati</taxon>
        <taxon>Bacteroidota</taxon>
        <taxon>Flavobacteriia</taxon>
        <taxon>Flavobacteriales</taxon>
        <taxon>Flavobacteriaceae</taxon>
        <taxon>Sinomicrobium</taxon>
    </lineage>
</organism>
<dbReference type="Gene3D" id="3.30.9.10">
    <property type="entry name" value="D-Amino Acid Oxidase, subunit A, domain 2"/>
    <property type="match status" value="1"/>
</dbReference>
<gene>
    <name evidence="2" type="ORF">SAMN02927921_01412</name>
</gene>
<sequence>MTTDYIIVGLGLAGIAFCEQLRDHGKEFMVFDGGSQQSSTVAGGVYNPIVLKRFTAAWKAAEQLPKAISLYGKLEKRFSGQLVYPMPVYRKFASVEEQNLWFEAADKPVLSDFLSVRMIHNDNPHVRAPHGFGEVQHTGRIAVKTLQDNYTRELLAAGKLRQETLVYNALEFQDDKVRYQDVEAAHIVFAEGFGMLSNPFFDYLPLQGAKGELLTIEAPGLGIDFILKSSVFLIPVGGDVYKVGATYNWQDKTNETTERAKEELLGKLKPLLDCSYRLIGQEAGIRPTVSDRRPLAGRHPKYEHMYVLNGLGTRGTLTGPYMAEQLFRLIEAGIPLEEEINIDRFRARYSG</sequence>
<dbReference type="InterPro" id="IPR036188">
    <property type="entry name" value="FAD/NAD-bd_sf"/>
</dbReference>
<dbReference type="InterPro" id="IPR006076">
    <property type="entry name" value="FAD-dep_OxRdtase"/>
</dbReference>
<accession>A0A1K1NRI9</accession>
<dbReference type="AlphaFoldDB" id="A0A1K1NRI9"/>
<name>A0A1K1NRI9_9FLAO</name>
<dbReference type="SUPFAM" id="SSF51971">
    <property type="entry name" value="Nucleotide-binding domain"/>
    <property type="match status" value="1"/>
</dbReference>
<dbReference type="RefSeq" id="WP_072316648.1">
    <property type="nucleotide sequence ID" value="NZ_FPJE01000006.1"/>
</dbReference>
<keyword evidence="3" id="KW-1185">Reference proteome</keyword>
<dbReference type="PANTHER" id="PTHR13847">
    <property type="entry name" value="SARCOSINE DEHYDROGENASE-RELATED"/>
    <property type="match status" value="1"/>
</dbReference>
<protein>
    <submittedName>
        <fullName evidence="2">Glycine/D-amino acid oxidase</fullName>
    </submittedName>
</protein>
<reference evidence="2 3" key="1">
    <citation type="submission" date="2016-11" db="EMBL/GenBank/DDBJ databases">
        <authorList>
            <person name="Jaros S."/>
            <person name="Januszkiewicz K."/>
            <person name="Wedrychowicz H."/>
        </authorList>
    </citation>
    <scope>NUCLEOTIDE SEQUENCE [LARGE SCALE GENOMIC DNA]</scope>
    <source>
        <strain evidence="2 3">CGMCC 1.12145</strain>
    </source>
</reference>
<dbReference type="Pfam" id="PF01266">
    <property type="entry name" value="DAO"/>
    <property type="match status" value="1"/>
</dbReference>
<dbReference type="EMBL" id="FPJE01000006">
    <property type="protein sequence ID" value="SFW38138.1"/>
    <property type="molecule type" value="Genomic_DNA"/>
</dbReference>
<dbReference type="Proteomes" id="UP000182248">
    <property type="component" value="Unassembled WGS sequence"/>
</dbReference>
<dbReference type="GO" id="GO:0005737">
    <property type="term" value="C:cytoplasm"/>
    <property type="evidence" value="ECO:0007669"/>
    <property type="project" value="TreeGrafter"/>
</dbReference>
<dbReference type="Gene3D" id="3.50.50.60">
    <property type="entry name" value="FAD/NAD(P)-binding domain"/>
    <property type="match status" value="1"/>
</dbReference>
<dbReference type="OrthoDB" id="214253at2"/>
<evidence type="ECO:0000313" key="3">
    <source>
        <dbReference type="Proteomes" id="UP000182248"/>
    </source>
</evidence>
<evidence type="ECO:0000259" key="1">
    <source>
        <dbReference type="Pfam" id="PF01266"/>
    </source>
</evidence>
<dbReference type="STRING" id="1150368.SAMN02927921_01412"/>
<proteinExistence type="predicted"/>